<evidence type="ECO:0000313" key="1">
    <source>
        <dbReference type="EMBL" id="RNA07114.1"/>
    </source>
</evidence>
<comment type="caution">
    <text evidence="1">The sequence shown here is derived from an EMBL/GenBank/DDBJ whole genome shotgun (WGS) entry which is preliminary data.</text>
</comment>
<sequence length="103" mass="12195">MWLKSKCDFNFSSSQRIFYILITATSHSIHQITKPKKFRLEINRLENAILILISYILNCKPYLCKKVVIEIKIHKFCKSKSNCCPTKEIKEYLVFKTKLVYTS</sequence>
<evidence type="ECO:0000313" key="2">
    <source>
        <dbReference type="Proteomes" id="UP000276133"/>
    </source>
</evidence>
<keyword evidence="2" id="KW-1185">Reference proteome</keyword>
<dbReference type="Proteomes" id="UP000276133">
    <property type="component" value="Unassembled WGS sequence"/>
</dbReference>
<organism evidence="1 2">
    <name type="scientific">Brachionus plicatilis</name>
    <name type="common">Marine rotifer</name>
    <name type="synonym">Brachionus muelleri</name>
    <dbReference type="NCBI Taxonomy" id="10195"/>
    <lineage>
        <taxon>Eukaryota</taxon>
        <taxon>Metazoa</taxon>
        <taxon>Spiralia</taxon>
        <taxon>Gnathifera</taxon>
        <taxon>Rotifera</taxon>
        <taxon>Eurotatoria</taxon>
        <taxon>Monogononta</taxon>
        <taxon>Pseudotrocha</taxon>
        <taxon>Ploima</taxon>
        <taxon>Brachionidae</taxon>
        <taxon>Brachionus</taxon>
    </lineage>
</organism>
<protein>
    <submittedName>
        <fullName evidence="1">Uncharacterized protein</fullName>
    </submittedName>
</protein>
<reference evidence="1 2" key="1">
    <citation type="journal article" date="2018" name="Sci. Rep.">
        <title>Genomic signatures of local adaptation to the degree of environmental predictability in rotifers.</title>
        <authorList>
            <person name="Franch-Gras L."/>
            <person name="Hahn C."/>
            <person name="Garcia-Roger E.M."/>
            <person name="Carmona M.J."/>
            <person name="Serra M."/>
            <person name="Gomez A."/>
        </authorList>
    </citation>
    <scope>NUCLEOTIDE SEQUENCE [LARGE SCALE GENOMIC DNA]</scope>
    <source>
        <strain evidence="1">HYR1</strain>
    </source>
</reference>
<gene>
    <name evidence="1" type="ORF">BpHYR1_009265</name>
</gene>
<proteinExistence type="predicted"/>
<dbReference type="EMBL" id="REGN01007151">
    <property type="protein sequence ID" value="RNA07114.1"/>
    <property type="molecule type" value="Genomic_DNA"/>
</dbReference>
<dbReference type="AlphaFoldDB" id="A0A3M7Q7F3"/>
<accession>A0A3M7Q7F3</accession>
<name>A0A3M7Q7F3_BRAPC</name>